<dbReference type="Gene3D" id="3.30.230.10">
    <property type="match status" value="1"/>
</dbReference>
<keyword evidence="9" id="KW-1185">Reference proteome</keyword>
<comment type="caution">
    <text evidence="8">The sequence shown here is derived from an EMBL/GenBank/DDBJ whole genome shotgun (WGS) entry which is preliminary data.</text>
</comment>
<evidence type="ECO:0000313" key="8">
    <source>
        <dbReference type="EMBL" id="KAH7347786.1"/>
    </source>
</evidence>
<dbReference type="InterPro" id="IPR013810">
    <property type="entry name" value="Ribosomal_uS5_N"/>
</dbReference>
<dbReference type="GO" id="GO:0003735">
    <property type="term" value="F:structural constituent of ribosome"/>
    <property type="evidence" value="ECO:0007669"/>
    <property type="project" value="UniProtKB-UniRule"/>
</dbReference>
<feature type="compositionally biased region" description="Polar residues" evidence="6">
    <location>
        <begin position="27"/>
        <end position="37"/>
    </location>
</feature>
<feature type="domain" description="S5 DRBM" evidence="7">
    <location>
        <begin position="337"/>
        <end position="400"/>
    </location>
</feature>
<reference evidence="8" key="1">
    <citation type="journal article" date="2021" name="Nat. Commun.">
        <title>Genetic determinants of endophytism in the Arabidopsis root mycobiome.</title>
        <authorList>
            <person name="Mesny F."/>
            <person name="Miyauchi S."/>
            <person name="Thiergart T."/>
            <person name="Pickel B."/>
            <person name="Atanasova L."/>
            <person name="Karlsson M."/>
            <person name="Huettel B."/>
            <person name="Barry K.W."/>
            <person name="Haridas S."/>
            <person name="Chen C."/>
            <person name="Bauer D."/>
            <person name="Andreopoulos W."/>
            <person name="Pangilinan J."/>
            <person name="LaButti K."/>
            <person name="Riley R."/>
            <person name="Lipzen A."/>
            <person name="Clum A."/>
            <person name="Drula E."/>
            <person name="Henrissat B."/>
            <person name="Kohler A."/>
            <person name="Grigoriev I.V."/>
            <person name="Martin F.M."/>
            <person name="Hacquard S."/>
        </authorList>
    </citation>
    <scope>NUCLEOTIDE SEQUENCE</scope>
    <source>
        <strain evidence="8">MPI-CAGE-AT-0016</strain>
    </source>
</reference>
<protein>
    <submittedName>
        <fullName evidence="8">37S ribosomal protein S5</fullName>
    </submittedName>
</protein>
<dbReference type="SUPFAM" id="SSF54768">
    <property type="entry name" value="dsRNA-binding domain-like"/>
    <property type="match status" value="1"/>
</dbReference>
<evidence type="ECO:0000256" key="3">
    <source>
        <dbReference type="ARBA" id="ARBA00023274"/>
    </source>
</evidence>
<gene>
    <name evidence="8" type="ORF">B0T11DRAFT_291881</name>
</gene>
<dbReference type="FunFam" id="3.30.230.10:FF:000002">
    <property type="entry name" value="30S ribosomal protein S5"/>
    <property type="match status" value="1"/>
</dbReference>
<name>A0A8K0T568_9PEZI</name>
<dbReference type="GO" id="GO:0005737">
    <property type="term" value="C:cytoplasm"/>
    <property type="evidence" value="ECO:0007669"/>
    <property type="project" value="UniProtKB-ARBA"/>
</dbReference>
<dbReference type="Proteomes" id="UP000813385">
    <property type="component" value="Unassembled WGS sequence"/>
</dbReference>
<dbReference type="Gene3D" id="3.30.160.20">
    <property type="match status" value="1"/>
</dbReference>
<dbReference type="InterPro" id="IPR005324">
    <property type="entry name" value="Ribosomal_uS5_C"/>
</dbReference>
<evidence type="ECO:0000313" key="9">
    <source>
        <dbReference type="Proteomes" id="UP000813385"/>
    </source>
</evidence>
<dbReference type="InterPro" id="IPR020568">
    <property type="entry name" value="Ribosomal_Su5_D2-typ_SF"/>
</dbReference>
<dbReference type="OrthoDB" id="309483at2759"/>
<dbReference type="PANTHER" id="PTHR48277">
    <property type="entry name" value="MITOCHONDRIAL RIBOSOMAL PROTEIN S5"/>
    <property type="match status" value="1"/>
</dbReference>
<dbReference type="GO" id="GO:1990904">
    <property type="term" value="C:ribonucleoprotein complex"/>
    <property type="evidence" value="ECO:0007669"/>
    <property type="project" value="UniProtKB-UniRule"/>
</dbReference>
<dbReference type="Pfam" id="PF00333">
    <property type="entry name" value="Ribosomal_S5"/>
    <property type="match status" value="1"/>
</dbReference>
<dbReference type="InterPro" id="IPR000851">
    <property type="entry name" value="Ribosomal_uS5"/>
</dbReference>
<dbReference type="InterPro" id="IPR014721">
    <property type="entry name" value="Ribsml_uS5_D2-typ_fold_subgr"/>
</dbReference>
<dbReference type="GO" id="GO:0005840">
    <property type="term" value="C:ribosome"/>
    <property type="evidence" value="ECO:0007669"/>
    <property type="project" value="UniProtKB-KW"/>
</dbReference>
<dbReference type="SUPFAM" id="SSF54211">
    <property type="entry name" value="Ribosomal protein S5 domain 2-like"/>
    <property type="match status" value="1"/>
</dbReference>
<dbReference type="PROSITE" id="PS50881">
    <property type="entry name" value="S5_DSRBD"/>
    <property type="match status" value="1"/>
</dbReference>
<dbReference type="PANTHER" id="PTHR48277:SF1">
    <property type="entry name" value="MITOCHONDRIAL RIBOSOMAL PROTEIN S5"/>
    <property type="match status" value="1"/>
</dbReference>
<proteinExistence type="inferred from homology"/>
<evidence type="ECO:0000256" key="2">
    <source>
        <dbReference type="ARBA" id="ARBA00022980"/>
    </source>
</evidence>
<evidence type="ECO:0000259" key="7">
    <source>
        <dbReference type="PROSITE" id="PS50881"/>
    </source>
</evidence>
<sequence>MNAARPARSVLSRCLQQPTTKAPAVASTRSFQTSASRMSKRKPRFQNIKAEKMGLIKDEKKMADYHKKVFPAYTEADKAALKDAYTPEQFEAIMAGEEAIDPKDLTIQGRLRDDPYRFEYLEDFSNIQPIIDQKPKIPVAPPTEYDFPDVKEWTNTYMDKLADHADMKMKDTIGKAVARALRRAKRTNPDMIDYTDDELAEMEANPELRRKMIAEGEETHAEAFENVEREWKDKPVNSGKTEEWWDSIDMHFFEELQNELGLPRRDVLEPTYMDLRKDAEGQGLQPNRPVAPELGKVPGVEGLYEGLDTPEAIEEEDGTLKLVRLTTSMSIQDIMSILTKMVVVRRVAQETRLGKIIRFHAMVLAGNGNGRLGIGEAKSTDLQIAKATASLLSLRNMRPIRRYENRTVYGDIESKVSGTVVQLSARPPGFGLRVPHRIFEMARLAGIHDLAAKIPRNKNPMNTVRATWNCLTNQPDPEQIAIGRGKKLVDVRKVYYGGSVY</sequence>
<dbReference type="EMBL" id="JAGPXD010000007">
    <property type="protein sequence ID" value="KAH7347786.1"/>
    <property type="molecule type" value="Genomic_DNA"/>
</dbReference>
<evidence type="ECO:0000256" key="6">
    <source>
        <dbReference type="SAM" id="MobiDB-lite"/>
    </source>
</evidence>
<dbReference type="GO" id="GO:0003723">
    <property type="term" value="F:RNA binding"/>
    <property type="evidence" value="ECO:0007669"/>
    <property type="project" value="InterPro"/>
</dbReference>
<evidence type="ECO:0000256" key="1">
    <source>
        <dbReference type="ARBA" id="ARBA00008945"/>
    </source>
</evidence>
<keyword evidence="3 4" id="KW-0687">Ribonucleoprotein</keyword>
<organism evidence="8 9">
    <name type="scientific">Plectosphaerella cucumerina</name>
    <dbReference type="NCBI Taxonomy" id="40658"/>
    <lineage>
        <taxon>Eukaryota</taxon>
        <taxon>Fungi</taxon>
        <taxon>Dikarya</taxon>
        <taxon>Ascomycota</taxon>
        <taxon>Pezizomycotina</taxon>
        <taxon>Sordariomycetes</taxon>
        <taxon>Hypocreomycetidae</taxon>
        <taxon>Glomerellales</taxon>
        <taxon>Plectosphaerellaceae</taxon>
        <taxon>Plectosphaerella</taxon>
    </lineage>
</organism>
<dbReference type="Pfam" id="PF03719">
    <property type="entry name" value="Ribosomal_S5_C"/>
    <property type="match status" value="1"/>
</dbReference>
<dbReference type="GO" id="GO:0006412">
    <property type="term" value="P:translation"/>
    <property type="evidence" value="ECO:0007669"/>
    <property type="project" value="InterPro"/>
</dbReference>
<keyword evidence="2 4" id="KW-0689">Ribosomal protein</keyword>
<comment type="similarity">
    <text evidence="1 5">Belongs to the universal ribosomal protein uS5 family.</text>
</comment>
<evidence type="ECO:0000256" key="4">
    <source>
        <dbReference type="PROSITE-ProRule" id="PRU00268"/>
    </source>
</evidence>
<feature type="region of interest" description="Disordered" evidence="6">
    <location>
        <begin position="1"/>
        <end position="41"/>
    </location>
</feature>
<evidence type="ECO:0000256" key="5">
    <source>
        <dbReference type="RuleBase" id="RU003823"/>
    </source>
</evidence>
<accession>A0A8K0T568</accession>
<dbReference type="AlphaFoldDB" id="A0A8K0T568"/>